<dbReference type="GeneID" id="106664394"/>
<dbReference type="KEGG" id="clec:106664394"/>
<evidence type="ECO:0000256" key="4">
    <source>
        <dbReference type="ARBA" id="ARBA00019905"/>
    </source>
</evidence>
<keyword evidence="9" id="KW-1185">Reference proteome</keyword>
<dbReference type="Gene3D" id="1.50.10.10">
    <property type="match status" value="1"/>
</dbReference>
<evidence type="ECO:0000313" key="9">
    <source>
        <dbReference type="Proteomes" id="UP000494040"/>
    </source>
</evidence>
<dbReference type="Pfam" id="PF01204">
    <property type="entry name" value="Trehalase"/>
    <property type="match status" value="1"/>
</dbReference>
<accession>A0A8I6RLF0</accession>
<dbReference type="AlphaFoldDB" id="A0A8I6RLF0"/>
<proteinExistence type="inferred from homology"/>
<feature type="signal peptide" evidence="7">
    <location>
        <begin position="1"/>
        <end position="19"/>
    </location>
</feature>
<evidence type="ECO:0000256" key="2">
    <source>
        <dbReference type="ARBA" id="ARBA00005615"/>
    </source>
</evidence>
<evidence type="ECO:0000256" key="7">
    <source>
        <dbReference type="SAM" id="SignalP"/>
    </source>
</evidence>
<reference evidence="8" key="1">
    <citation type="submission" date="2022-01" db="UniProtKB">
        <authorList>
            <consortium name="EnsemblMetazoa"/>
        </authorList>
    </citation>
    <scope>IDENTIFICATION</scope>
</reference>
<comment type="catalytic activity">
    <reaction evidence="1">
        <text>alpha,alpha-trehalose + H2O = alpha-D-glucose + beta-D-glucose</text>
        <dbReference type="Rhea" id="RHEA:32675"/>
        <dbReference type="ChEBI" id="CHEBI:15377"/>
        <dbReference type="ChEBI" id="CHEBI:15903"/>
        <dbReference type="ChEBI" id="CHEBI:16551"/>
        <dbReference type="ChEBI" id="CHEBI:17925"/>
        <dbReference type="EC" id="3.2.1.28"/>
    </reaction>
</comment>
<dbReference type="GO" id="GO:0005993">
    <property type="term" value="P:trehalose catabolic process"/>
    <property type="evidence" value="ECO:0007669"/>
    <property type="project" value="TreeGrafter"/>
</dbReference>
<sequence length="503" mass="58981">MKFTKFISSIFLMIAFVSARNWDFEKSIFCTGRLLHDVQMLELLGGQREFLELKLKRSGEAVMRSYRDLRPKIKIKQPEGREALKEFITNNFQNVTTLEPHVPIDWKSQFPLLHLVNDNQARDMLRRMNRNLIKFSRVMKSEVRENLTLYSYLPVPFPFFIAYLNENQLTYRDSYWVMEALLACDMLKSAKRLLLNLISLVVEVGHVPPENRIFFVNRCAPPILPLMLHRYFQETKDFKFVKKYFRAVEHDYLHWFGERSQIVRTPFHIFLCVTEEKERLRLPRPEKYLEDMTFKKKPPRGDLDFSFVWWDSPPPVSTVSIRSTSITEWSARVLAEFSKEYGSYDHVDMYYNISKQMVNTIDNLLYTSEGGWKSFDPKKGQVGRLSLWPVYSGSHELINSDVLPDPITAEEYLIAVRILLSNGRVNDARELATKWVLIQRGQADTSLINTCVTILMIKHFPEISIPPETEDINYLNPICAVTSILLILFNLYSTIEKLVLTIF</sequence>
<dbReference type="InterPro" id="IPR001661">
    <property type="entry name" value="Glyco_hydro_37"/>
</dbReference>
<protein>
    <recommendedName>
        <fullName evidence="4">Trehalase</fullName>
        <ecNumber evidence="3">3.2.1.28</ecNumber>
    </recommendedName>
    <alternativeName>
        <fullName evidence="5">Alpha,alpha-trehalase</fullName>
    </alternativeName>
    <alternativeName>
        <fullName evidence="6">Alpha,alpha-trehalose glucohydrolase</fullName>
    </alternativeName>
</protein>
<evidence type="ECO:0000256" key="6">
    <source>
        <dbReference type="ARBA" id="ARBA00031637"/>
    </source>
</evidence>
<comment type="similarity">
    <text evidence="2">Belongs to the glycosyl hydrolase 37 family.</text>
</comment>
<dbReference type="GO" id="GO:0004555">
    <property type="term" value="F:alpha,alpha-trehalase activity"/>
    <property type="evidence" value="ECO:0007669"/>
    <property type="project" value="UniProtKB-EC"/>
</dbReference>
<evidence type="ECO:0000256" key="1">
    <source>
        <dbReference type="ARBA" id="ARBA00001576"/>
    </source>
</evidence>
<dbReference type="PANTHER" id="PTHR23403:SF1">
    <property type="entry name" value="TREHALASE"/>
    <property type="match status" value="1"/>
</dbReference>
<dbReference type="Proteomes" id="UP000494040">
    <property type="component" value="Unassembled WGS sequence"/>
</dbReference>
<feature type="chain" id="PRO_5035318455" description="Trehalase" evidence="7">
    <location>
        <begin position="20"/>
        <end position="503"/>
    </location>
</feature>
<dbReference type="InterPro" id="IPR008928">
    <property type="entry name" value="6-hairpin_glycosidase_sf"/>
</dbReference>
<dbReference type="OrthoDB" id="6627429at2759"/>
<organism evidence="8 9">
    <name type="scientific">Cimex lectularius</name>
    <name type="common">Bed bug</name>
    <name type="synonym">Acanthia lectularia</name>
    <dbReference type="NCBI Taxonomy" id="79782"/>
    <lineage>
        <taxon>Eukaryota</taxon>
        <taxon>Metazoa</taxon>
        <taxon>Ecdysozoa</taxon>
        <taxon>Arthropoda</taxon>
        <taxon>Hexapoda</taxon>
        <taxon>Insecta</taxon>
        <taxon>Pterygota</taxon>
        <taxon>Neoptera</taxon>
        <taxon>Paraneoptera</taxon>
        <taxon>Hemiptera</taxon>
        <taxon>Heteroptera</taxon>
        <taxon>Panheteroptera</taxon>
        <taxon>Cimicomorpha</taxon>
        <taxon>Cimicidae</taxon>
        <taxon>Cimex</taxon>
    </lineage>
</organism>
<dbReference type="EC" id="3.2.1.28" evidence="3"/>
<dbReference type="PANTHER" id="PTHR23403">
    <property type="entry name" value="TREHALASE"/>
    <property type="match status" value="1"/>
</dbReference>
<dbReference type="RefSeq" id="XP_014245565.1">
    <property type="nucleotide sequence ID" value="XM_014390079.2"/>
</dbReference>
<dbReference type="EnsemblMetazoa" id="XM_014390079.2">
    <property type="protein sequence ID" value="XP_014245565.1"/>
    <property type="gene ID" value="LOC106664394"/>
</dbReference>
<evidence type="ECO:0000313" key="8">
    <source>
        <dbReference type="EnsemblMetazoa" id="XP_014245565.1"/>
    </source>
</evidence>
<evidence type="ECO:0000256" key="5">
    <source>
        <dbReference type="ARBA" id="ARBA00030473"/>
    </source>
</evidence>
<evidence type="ECO:0000256" key="3">
    <source>
        <dbReference type="ARBA" id="ARBA00012757"/>
    </source>
</evidence>
<name>A0A8I6RLF0_CIMLE</name>
<dbReference type="InterPro" id="IPR012341">
    <property type="entry name" value="6hp_glycosidase-like_sf"/>
</dbReference>
<dbReference type="SUPFAM" id="SSF48208">
    <property type="entry name" value="Six-hairpin glycosidases"/>
    <property type="match status" value="1"/>
</dbReference>
<keyword evidence="7" id="KW-0732">Signal</keyword>